<name>A0A812PDA1_9DINO</name>
<reference evidence="7" key="1">
    <citation type="submission" date="2021-02" db="EMBL/GenBank/DDBJ databases">
        <authorList>
            <person name="Dougan E. K."/>
            <person name="Rhodes N."/>
            <person name="Thang M."/>
            <person name="Chan C."/>
        </authorList>
    </citation>
    <scope>NUCLEOTIDE SEQUENCE</scope>
</reference>
<evidence type="ECO:0000256" key="3">
    <source>
        <dbReference type="ARBA" id="ARBA00023115"/>
    </source>
</evidence>
<keyword evidence="2 4" id="KW-0808">Transferase</keyword>
<sequence length="310" mass="34761">MALAPAWAPSYRTSTPSQMFAAGLYFLLAPRCQALWTETFDVLMAPIQELIDAHSHCGWANPMDLKVVASTKSDFEAQIEIRADGCGNRLLMMGGFLQCHSVDEHVYHEMMVHPALLTFATLAGRPPHSVFLGGSGDGAGPRELLRWQSLSNVTMVDIDYEVTRFALEWVPGFASGSFEDPRLRLITGDAWIHLKEMPEDQTFDILILDFPDAFDSKELEKLYSKEFYKLCRSHMHDKSVLVTQSGPCAEVTRSGTRAKCWLLEELILPSLTAVFAHVTYSLVHKTLHRAREGRLPPPNGHMESRQEVSV</sequence>
<dbReference type="InterPro" id="IPR001045">
    <property type="entry name" value="Spermi_synthase"/>
</dbReference>
<feature type="domain" description="PABS" evidence="6">
    <location>
        <begin position="48"/>
        <end position="295"/>
    </location>
</feature>
<evidence type="ECO:0000256" key="5">
    <source>
        <dbReference type="SAM" id="MobiDB-lite"/>
    </source>
</evidence>
<dbReference type="GO" id="GO:0010487">
    <property type="term" value="F:thermospermine synthase activity"/>
    <property type="evidence" value="ECO:0007669"/>
    <property type="project" value="UniProtKB-ARBA"/>
</dbReference>
<dbReference type="InterPro" id="IPR029063">
    <property type="entry name" value="SAM-dependent_MTases_sf"/>
</dbReference>
<dbReference type="PROSITE" id="PS51006">
    <property type="entry name" value="PABS_2"/>
    <property type="match status" value="1"/>
</dbReference>
<organism evidence="7 8">
    <name type="scientific">Symbiodinium natans</name>
    <dbReference type="NCBI Taxonomy" id="878477"/>
    <lineage>
        <taxon>Eukaryota</taxon>
        <taxon>Sar</taxon>
        <taxon>Alveolata</taxon>
        <taxon>Dinophyceae</taxon>
        <taxon>Suessiales</taxon>
        <taxon>Symbiodiniaceae</taxon>
        <taxon>Symbiodinium</taxon>
    </lineage>
</organism>
<gene>
    <name evidence="7" type="primary">speE</name>
    <name evidence="7" type="ORF">SNAT2548_LOCUS17307</name>
</gene>
<dbReference type="GO" id="GO:0006596">
    <property type="term" value="P:polyamine biosynthetic process"/>
    <property type="evidence" value="ECO:0007669"/>
    <property type="project" value="UniProtKB-UniRule"/>
</dbReference>
<evidence type="ECO:0000256" key="1">
    <source>
        <dbReference type="ARBA" id="ARBA00007867"/>
    </source>
</evidence>
<dbReference type="SUPFAM" id="SSF53335">
    <property type="entry name" value="S-adenosyl-L-methionine-dependent methyltransferases"/>
    <property type="match status" value="1"/>
</dbReference>
<dbReference type="Proteomes" id="UP000604046">
    <property type="component" value="Unassembled WGS sequence"/>
</dbReference>
<dbReference type="EMBL" id="CAJNDS010002106">
    <property type="protein sequence ID" value="CAE7330774.1"/>
    <property type="molecule type" value="Genomic_DNA"/>
</dbReference>
<evidence type="ECO:0000313" key="7">
    <source>
        <dbReference type="EMBL" id="CAE7330774.1"/>
    </source>
</evidence>
<evidence type="ECO:0000259" key="6">
    <source>
        <dbReference type="PROSITE" id="PS51006"/>
    </source>
</evidence>
<protein>
    <submittedName>
        <fullName evidence="7">SpeE protein</fullName>
    </submittedName>
</protein>
<comment type="caution">
    <text evidence="7">The sequence shown here is derived from an EMBL/GenBank/DDBJ whole genome shotgun (WGS) entry which is preliminary data.</text>
</comment>
<keyword evidence="8" id="KW-1185">Reference proteome</keyword>
<dbReference type="Pfam" id="PF01564">
    <property type="entry name" value="Spermine_synth"/>
    <property type="match status" value="1"/>
</dbReference>
<comment type="similarity">
    <text evidence="1">Belongs to the spermidine/spermine synthase family.</text>
</comment>
<evidence type="ECO:0000313" key="8">
    <source>
        <dbReference type="Proteomes" id="UP000604046"/>
    </source>
</evidence>
<evidence type="ECO:0000256" key="4">
    <source>
        <dbReference type="PROSITE-ProRule" id="PRU00354"/>
    </source>
</evidence>
<proteinExistence type="inferred from homology"/>
<dbReference type="AlphaFoldDB" id="A0A812PDA1"/>
<dbReference type="HAMAP" id="MF_00198">
    <property type="entry name" value="Spermidine_synth"/>
    <property type="match status" value="1"/>
</dbReference>
<evidence type="ECO:0000256" key="2">
    <source>
        <dbReference type="ARBA" id="ARBA00022679"/>
    </source>
</evidence>
<dbReference type="PANTHER" id="PTHR43317:SF1">
    <property type="entry name" value="THERMOSPERMINE SYNTHASE ACAULIS5"/>
    <property type="match status" value="1"/>
</dbReference>
<dbReference type="Gene3D" id="3.40.50.150">
    <property type="entry name" value="Vaccinia Virus protein VP39"/>
    <property type="match status" value="1"/>
</dbReference>
<keyword evidence="3 4" id="KW-0620">Polyamine biosynthesis</keyword>
<dbReference type="InterPro" id="IPR030374">
    <property type="entry name" value="PABS"/>
</dbReference>
<feature type="region of interest" description="Disordered" evidence="5">
    <location>
        <begin position="291"/>
        <end position="310"/>
    </location>
</feature>
<accession>A0A812PDA1</accession>
<feature type="active site" description="Proton acceptor" evidence="4">
    <location>
        <position position="209"/>
    </location>
</feature>
<dbReference type="OrthoDB" id="38125at2759"/>
<dbReference type="PANTHER" id="PTHR43317">
    <property type="entry name" value="THERMOSPERMINE SYNTHASE ACAULIS5"/>
    <property type="match status" value="1"/>
</dbReference>